<evidence type="ECO:0000313" key="2">
    <source>
        <dbReference type="EMBL" id="SIS72894.1"/>
    </source>
</evidence>
<accession>A0A1N7LGH0</accession>
<dbReference type="RefSeq" id="WP_027380900.1">
    <property type="nucleotide sequence ID" value="NZ_FTOV01000002.1"/>
</dbReference>
<name>A0A1N7LGH0_9FLAO</name>
<dbReference type="EMBL" id="FTOV01000002">
    <property type="protein sequence ID" value="SIS72894.1"/>
    <property type="molecule type" value="Genomic_DNA"/>
</dbReference>
<proteinExistence type="predicted"/>
<sequence length="65" mass="7155">MIGEISPERAVVILSALDKIETLSAFVKAEMNTSRGSVGTTPGKLKKTKAEQIKEEARKAFHKRK</sequence>
<evidence type="ECO:0000256" key="1">
    <source>
        <dbReference type="SAM" id="MobiDB-lite"/>
    </source>
</evidence>
<dbReference type="Proteomes" id="UP000185781">
    <property type="component" value="Unassembled WGS sequence"/>
</dbReference>
<organism evidence="2 3">
    <name type="scientific">Chryseobacterium gambrini</name>
    <dbReference type="NCBI Taxonomy" id="373672"/>
    <lineage>
        <taxon>Bacteria</taxon>
        <taxon>Pseudomonadati</taxon>
        <taxon>Bacteroidota</taxon>
        <taxon>Flavobacteriia</taxon>
        <taxon>Flavobacteriales</taxon>
        <taxon>Weeksellaceae</taxon>
        <taxon>Chryseobacterium group</taxon>
        <taxon>Chryseobacterium</taxon>
    </lineage>
</organism>
<protein>
    <submittedName>
        <fullName evidence="2">Uncharacterized protein</fullName>
    </submittedName>
</protein>
<dbReference type="AlphaFoldDB" id="A0A1N7LGH0"/>
<feature type="region of interest" description="Disordered" evidence="1">
    <location>
        <begin position="33"/>
        <end position="65"/>
    </location>
</feature>
<gene>
    <name evidence="2" type="ORF">SAMN05421785_102218</name>
</gene>
<feature type="compositionally biased region" description="Basic and acidic residues" evidence="1">
    <location>
        <begin position="48"/>
        <end position="59"/>
    </location>
</feature>
<reference evidence="2 3" key="1">
    <citation type="submission" date="2017-01" db="EMBL/GenBank/DDBJ databases">
        <authorList>
            <person name="Mah S.A."/>
            <person name="Swanson W.J."/>
            <person name="Moy G.W."/>
            <person name="Vacquier V.D."/>
        </authorList>
    </citation>
    <scope>NUCLEOTIDE SEQUENCE [LARGE SCALE GENOMIC DNA]</scope>
    <source>
        <strain evidence="2 3">DSM 18014</strain>
    </source>
</reference>
<dbReference type="STRING" id="373672.SAMN05421785_102218"/>
<dbReference type="OrthoDB" id="9874923at2"/>
<evidence type="ECO:0000313" key="3">
    <source>
        <dbReference type="Proteomes" id="UP000185781"/>
    </source>
</evidence>